<keyword evidence="3" id="KW-1185">Reference proteome</keyword>
<feature type="region of interest" description="Disordered" evidence="1">
    <location>
        <begin position="1"/>
        <end position="67"/>
    </location>
</feature>
<dbReference type="EMBL" id="WIGM01000480">
    <property type="protein sequence ID" value="KAF6824049.1"/>
    <property type="molecule type" value="Genomic_DNA"/>
</dbReference>
<name>A0A8H6K2S0_9PEZI</name>
<proteinExistence type="predicted"/>
<gene>
    <name evidence="2" type="ORF">CMUS01_10423</name>
</gene>
<evidence type="ECO:0000256" key="1">
    <source>
        <dbReference type="SAM" id="MobiDB-lite"/>
    </source>
</evidence>
<evidence type="ECO:0000313" key="3">
    <source>
        <dbReference type="Proteomes" id="UP000639643"/>
    </source>
</evidence>
<accession>A0A8H6K2S0</accession>
<comment type="caution">
    <text evidence="2">The sequence shown here is derived from an EMBL/GenBank/DDBJ whole genome shotgun (WGS) entry which is preliminary data.</text>
</comment>
<organism evidence="2 3">
    <name type="scientific">Colletotrichum musicola</name>
    <dbReference type="NCBI Taxonomy" id="2175873"/>
    <lineage>
        <taxon>Eukaryota</taxon>
        <taxon>Fungi</taxon>
        <taxon>Dikarya</taxon>
        <taxon>Ascomycota</taxon>
        <taxon>Pezizomycotina</taxon>
        <taxon>Sordariomycetes</taxon>
        <taxon>Hypocreomycetidae</taxon>
        <taxon>Glomerellales</taxon>
        <taxon>Glomerellaceae</taxon>
        <taxon>Colletotrichum</taxon>
        <taxon>Colletotrichum orchidearum species complex</taxon>
    </lineage>
</organism>
<reference evidence="2" key="1">
    <citation type="journal article" date="2020" name="Phytopathology">
        <title>Genome Sequence Resources of Colletotrichum truncatum, C. plurivorum, C. musicola, and C. sojae: Four Species Pathogenic to Soybean (Glycine max).</title>
        <authorList>
            <person name="Rogerio F."/>
            <person name="Boufleur T.R."/>
            <person name="Ciampi-Guillardi M."/>
            <person name="Sukno S.A."/>
            <person name="Thon M.R."/>
            <person name="Massola Junior N.S."/>
            <person name="Baroncelli R."/>
        </authorList>
    </citation>
    <scope>NUCLEOTIDE SEQUENCE</scope>
    <source>
        <strain evidence="2">LFN0074</strain>
    </source>
</reference>
<dbReference type="AlphaFoldDB" id="A0A8H6K2S0"/>
<evidence type="ECO:0000313" key="2">
    <source>
        <dbReference type="EMBL" id="KAF6824049.1"/>
    </source>
</evidence>
<dbReference type="Proteomes" id="UP000639643">
    <property type="component" value="Unassembled WGS sequence"/>
</dbReference>
<sequence>MVLPGPPIADSASNPAAHPATAQQQSPFPANPGRSPWCITLAHVSRRSSTWDRGRSISMTAEPTGCA</sequence>
<protein>
    <submittedName>
        <fullName evidence="2">Uncharacterized protein</fullName>
    </submittedName>
</protein>